<feature type="domain" description="Type I restriction enzyme R protein N-terminal" evidence="1">
    <location>
        <begin position="47"/>
        <end position="119"/>
    </location>
</feature>
<evidence type="ECO:0000259" key="1">
    <source>
        <dbReference type="Pfam" id="PF13588"/>
    </source>
</evidence>
<sequence length="349" mass="40738">MDFNEKINQFINRIEDIKDTLTTEESTKTALVMPFFQLLDYDVFNPMEFVPEYTADIGVKKGEKVDYAIIRNNKPVMIIEAKPVSDKLKKHDTQLMRYFSVTEAKFAILTNGINYKFFTDLEQPNMMDEKPFLEIDLLNINDNEIIQLKQFAKNTFNLETISSTASNLKYIDCINDRLKKESKNPSDDFVRFMINDFYVGVKNKNVVDKFRPIVKKALNQFTADFMNEKIQIALGENTTDTTSISNIEKAETSKLITEDELEALEMIRSILENVVNKEDITYKSTKSYFGINYKDDSRNWICRLFLTKKGKKGIHIPDEDKSPIKFDFDEIEDLKDIKPMLEDIVKRYL</sequence>
<dbReference type="Gene3D" id="3.90.1570.30">
    <property type="match status" value="1"/>
</dbReference>
<name>A0AAX2ZE59_9FIRM</name>
<dbReference type="Pfam" id="PF13588">
    <property type="entry name" value="HSDR_N_2"/>
    <property type="match status" value="1"/>
</dbReference>
<dbReference type="Proteomes" id="UP001198983">
    <property type="component" value="Chromosome"/>
</dbReference>
<accession>A0AAX2ZE59</accession>
<protein>
    <submittedName>
        <fullName evidence="2">Type I restriction enzyme HsdR N-terminal domain-containing protein</fullName>
    </submittedName>
</protein>
<proteinExistence type="predicted"/>
<dbReference type="EMBL" id="CP081135">
    <property type="protein sequence ID" value="UEL47326.1"/>
    <property type="molecule type" value="Genomic_DNA"/>
</dbReference>
<evidence type="ECO:0000313" key="3">
    <source>
        <dbReference type="Proteomes" id="UP001198983"/>
    </source>
</evidence>
<dbReference type="RefSeq" id="WP_228415777.1">
    <property type="nucleotide sequence ID" value="NZ_CP081135.1"/>
</dbReference>
<dbReference type="InterPro" id="IPR017035">
    <property type="entry name" value="UCP035009_HsdR_All3000-type"/>
</dbReference>
<reference evidence="2 3" key="1">
    <citation type="journal article" date="2023" name="Int. J. Syst. Evol. Microbiol.">
        <title>Terrisporobacter hibernicus sp. nov., isolated from bovine faeces in Northern Ireland.</title>
        <authorList>
            <person name="Mitchell M."/>
            <person name="Nguyen S.V."/>
            <person name="Connor M."/>
            <person name="Fairley D.J."/>
            <person name="Donoghue O."/>
            <person name="Marshall H."/>
            <person name="Koolman L."/>
            <person name="McMullan G."/>
            <person name="Schaffer K.E."/>
            <person name="McGrath J.W."/>
            <person name="Fanning S."/>
        </authorList>
    </citation>
    <scope>NUCLEOTIDE SEQUENCE [LARGE SCALE GENOMIC DNA]</scope>
    <source>
        <strain evidence="2 3">MCA3</strain>
    </source>
</reference>
<dbReference type="AlphaFoldDB" id="A0AAX2ZE59"/>
<dbReference type="InterPro" id="IPR029464">
    <property type="entry name" value="HSDR_N"/>
</dbReference>
<dbReference type="PIRSF" id="PIRSF035009">
    <property type="entry name" value="UCP035009_HSDR_N"/>
    <property type="match status" value="1"/>
</dbReference>
<organism evidence="2 3">
    <name type="scientific">Terrisporobacter hibernicus</name>
    <dbReference type="NCBI Taxonomy" id="2813371"/>
    <lineage>
        <taxon>Bacteria</taxon>
        <taxon>Bacillati</taxon>
        <taxon>Bacillota</taxon>
        <taxon>Clostridia</taxon>
        <taxon>Peptostreptococcales</taxon>
        <taxon>Peptostreptococcaceae</taxon>
        <taxon>Terrisporobacter</taxon>
    </lineage>
</organism>
<evidence type="ECO:0000313" key="2">
    <source>
        <dbReference type="EMBL" id="UEL47326.1"/>
    </source>
</evidence>
<keyword evidence="3" id="KW-1185">Reference proteome</keyword>
<dbReference type="KEGG" id="tem:JW646_17100"/>
<gene>
    <name evidence="2" type="ORF">JW646_17100</name>
</gene>